<dbReference type="Pfam" id="PF03107">
    <property type="entry name" value="C1_2"/>
    <property type="match status" value="2"/>
</dbReference>
<evidence type="ECO:0000313" key="3">
    <source>
        <dbReference type="EMBL" id="KAL3534153.1"/>
    </source>
</evidence>
<dbReference type="EMBL" id="JBJUIK010000002">
    <property type="protein sequence ID" value="KAL3534153.1"/>
    <property type="molecule type" value="Genomic_DNA"/>
</dbReference>
<sequence>MEKPLQKVLIQHFSHEHLLERRLLPLEGNCICFGCKLEISPGKHCFRCKRCPFYLHQVCYNMPQKVQHPVDPNHHLTLLAMPSDPEKAIDCQACQQPIIGFYYNCATCGTFYHMLCLATPLCVKLPVHPHTLKLECSPPYTFQCDLCCRPSHGGWLYRCGLCEFDVHISCAIMDSHAKLQVLPQTKALELDGKTDADAKRQELMALVLKGITGQSQYQDQLTPLSDNTAPPSFQLSDACFSIDIEQSFINDGLESIEEEDFHHQAQIQEEPKETKKVGYVVLTKGVVHDQKQPNPVVTVSKNPLFDSHIETQRKGQIPAISPFIGSHVWVELSQENAKSKASNDNAGLIHQTKKSVSNIRFLSFSEFKTLHIAEMSEKKLCTFFLSIFTESF</sequence>
<gene>
    <name evidence="3" type="ORF">ACH5RR_002614</name>
</gene>
<keyword evidence="1" id="KW-0677">Repeat</keyword>
<dbReference type="InterPro" id="IPR004146">
    <property type="entry name" value="DC1"/>
</dbReference>
<reference evidence="3 4" key="1">
    <citation type="submission" date="2024-11" db="EMBL/GenBank/DDBJ databases">
        <title>A near-complete genome assembly of Cinchona calisaya.</title>
        <authorList>
            <person name="Lian D.C."/>
            <person name="Zhao X.W."/>
            <person name="Wei L."/>
        </authorList>
    </citation>
    <scope>NUCLEOTIDE SEQUENCE [LARGE SCALE GENOMIC DNA]</scope>
    <source>
        <tissue evidence="3">Nenye</tissue>
    </source>
</reference>
<dbReference type="Proteomes" id="UP001630127">
    <property type="component" value="Unassembled WGS sequence"/>
</dbReference>
<evidence type="ECO:0000256" key="1">
    <source>
        <dbReference type="ARBA" id="ARBA00022737"/>
    </source>
</evidence>
<dbReference type="PANTHER" id="PTHR46288">
    <property type="entry name" value="PHORBOL-ESTER/DAG-TYPE DOMAIN-CONTAINING PROTEIN"/>
    <property type="match status" value="1"/>
</dbReference>
<dbReference type="AlphaFoldDB" id="A0ABD3ASU1"/>
<protein>
    <recommendedName>
        <fullName evidence="2">DC1 domain-containing protein</fullName>
    </recommendedName>
</protein>
<keyword evidence="4" id="KW-1185">Reference proteome</keyword>
<evidence type="ECO:0000259" key="2">
    <source>
        <dbReference type="Pfam" id="PF03107"/>
    </source>
</evidence>
<organism evidence="3 4">
    <name type="scientific">Cinchona calisaya</name>
    <dbReference type="NCBI Taxonomy" id="153742"/>
    <lineage>
        <taxon>Eukaryota</taxon>
        <taxon>Viridiplantae</taxon>
        <taxon>Streptophyta</taxon>
        <taxon>Embryophyta</taxon>
        <taxon>Tracheophyta</taxon>
        <taxon>Spermatophyta</taxon>
        <taxon>Magnoliopsida</taxon>
        <taxon>eudicotyledons</taxon>
        <taxon>Gunneridae</taxon>
        <taxon>Pentapetalae</taxon>
        <taxon>asterids</taxon>
        <taxon>lamiids</taxon>
        <taxon>Gentianales</taxon>
        <taxon>Rubiaceae</taxon>
        <taxon>Cinchonoideae</taxon>
        <taxon>Cinchoneae</taxon>
        <taxon>Cinchona</taxon>
    </lineage>
</organism>
<dbReference type="SUPFAM" id="SSF57889">
    <property type="entry name" value="Cysteine-rich domain"/>
    <property type="match status" value="1"/>
</dbReference>
<name>A0ABD3ASU1_9GENT</name>
<feature type="domain" description="DC1" evidence="2">
    <location>
        <begin position="72"/>
        <end position="116"/>
    </location>
</feature>
<dbReference type="InterPro" id="IPR046349">
    <property type="entry name" value="C1-like_sf"/>
</dbReference>
<dbReference type="PANTHER" id="PTHR46288:SF17">
    <property type="entry name" value="CYSTEINE_HISTIDINE-RICH C1 DOMAIN PROTEIN"/>
    <property type="match status" value="1"/>
</dbReference>
<accession>A0ABD3ASU1</accession>
<proteinExistence type="predicted"/>
<feature type="domain" description="DC1" evidence="2">
    <location>
        <begin position="126"/>
        <end position="171"/>
    </location>
</feature>
<comment type="caution">
    <text evidence="3">The sequence shown here is derived from an EMBL/GenBank/DDBJ whole genome shotgun (WGS) entry which is preliminary data.</text>
</comment>
<evidence type="ECO:0000313" key="4">
    <source>
        <dbReference type="Proteomes" id="UP001630127"/>
    </source>
</evidence>